<dbReference type="EMBL" id="BNAV01000004">
    <property type="protein sequence ID" value="GHF55994.1"/>
    <property type="molecule type" value="Genomic_DNA"/>
</dbReference>
<dbReference type="Gene3D" id="3.30.1540.10">
    <property type="entry name" value="formyl-coa transferase, domain 3"/>
    <property type="match status" value="1"/>
</dbReference>
<dbReference type="Pfam" id="PF02515">
    <property type="entry name" value="CoA_transf_3"/>
    <property type="match status" value="1"/>
</dbReference>
<dbReference type="AlphaFoldDB" id="A0A8H9IZQ5"/>
<dbReference type="InterPro" id="IPR023606">
    <property type="entry name" value="CoA-Trfase_III_dom_1_sf"/>
</dbReference>
<dbReference type="Proteomes" id="UP000658656">
    <property type="component" value="Unassembled WGS sequence"/>
</dbReference>
<sequence length="400" mass="43877">MRPLEDVRIVALEQYGAGPFGSLHLAQLGADVIKIEDPTAGGDVGRYVPPFNEGEDSLFFESFNRDKRSVSLDVRHPDGRAVLEDLVRHADAVYSNLRGDVPEKLGIRYADLKGVNPRIVCCSLSGFGMTGPRATEPGYDYVLQGLAGWMTLTGDPDGPPEKTGLSLVDYCGGFVAAISLLAGIHAARRDGVGMDCDLSLYDTAISLLTYPATWHLTAGYEPARTRRSAHPSLVPFQVFQAKDGWLVLGCAKEKFWQRLTVVLERPDLAEDARFATFADRHTHREELQLILDDVLSRQPVDHWLPRLRAAAVPCAPVNTVAEALRDPHTLARDLVLETEHPRFGIVKQVASPVRAGDSAPPRQRAPFRGEHTGEVLRDLLGYDDETVHRLITAGAFGTES</sequence>
<accession>A0A8H9IZQ5</accession>
<evidence type="ECO:0000313" key="3">
    <source>
        <dbReference type="Proteomes" id="UP000658656"/>
    </source>
</evidence>
<comment type="caution">
    <text evidence="2">The sequence shown here is derived from an EMBL/GenBank/DDBJ whole genome shotgun (WGS) entry which is preliminary data.</text>
</comment>
<proteinExistence type="predicted"/>
<keyword evidence="3" id="KW-1185">Reference proteome</keyword>
<name>A0A8H9IZQ5_9PSEU</name>
<dbReference type="SUPFAM" id="SSF89796">
    <property type="entry name" value="CoA-transferase family III (CaiB/BaiF)"/>
    <property type="match status" value="1"/>
</dbReference>
<gene>
    <name evidence="2" type="ORF">GCM10017566_31370</name>
</gene>
<keyword evidence="1 2" id="KW-0808">Transferase</keyword>
<dbReference type="InterPro" id="IPR044855">
    <property type="entry name" value="CoA-Trfase_III_dom3_sf"/>
</dbReference>
<reference evidence="2" key="2">
    <citation type="submission" date="2020-09" db="EMBL/GenBank/DDBJ databases">
        <authorList>
            <person name="Sun Q."/>
            <person name="Zhou Y."/>
        </authorList>
    </citation>
    <scope>NUCLEOTIDE SEQUENCE</scope>
    <source>
        <strain evidence="2">CGMCC 4.7679</strain>
    </source>
</reference>
<dbReference type="InterPro" id="IPR003673">
    <property type="entry name" value="CoA-Trfase_fam_III"/>
</dbReference>
<organism evidence="2 3">
    <name type="scientific">Amycolatopsis bartoniae</name>
    <dbReference type="NCBI Taxonomy" id="941986"/>
    <lineage>
        <taxon>Bacteria</taxon>
        <taxon>Bacillati</taxon>
        <taxon>Actinomycetota</taxon>
        <taxon>Actinomycetes</taxon>
        <taxon>Pseudonocardiales</taxon>
        <taxon>Pseudonocardiaceae</taxon>
        <taxon>Amycolatopsis</taxon>
    </lineage>
</organism>
<evidence type="ECO:0000313" key="2">
    <source>
        <dbReference type="EMBL" id="GHF55994.1"/>
    </source>
</evidence>
<dbReference type="InterPro" id="IPR050483">
    <property type="entry name" value="CoA-transferase_III_domain"/>
</dbReference>
<dbReference type="PANTHER" id="PTHR48207">
    <property type="entry name" value="SUCCINATE--HYDROXYMETHYLGLUTARATE COA-TRANSFERASE"/>
    <property type="match status" value="1"/>
</dbReference>
<protein>
    <submittedName>
        <fullName evidence="2">CoA transferase</fullName>
    </submittedName>
</protein>
<reference evidence="2" key="1">
    <citation type="journal article" date="2014" name="Int. J. Syst. Evol. Microbiol.">
        <title>Complete genome sequence of Corynebacterium casei LMG S-19264T (=DSM 44701T), isolated from a smear-ripened cheese.</title>
        <authorList>
            <consortium name="US DOE Joint Genome Institute (JGI-PGF)"/>
            <person name="Walter F."/>
            <person name="Albersmeier A."/>
            <person name="Kalinowski J."/>
            <person name="Ruckert C."/>
        </authorList>
    </citation>
    <scope>NUCLEOTIDE SEQUENCE</scope>
    <source>
        <strain evidence="2">CGMCC 4.7679</strain>
    </source>
</reference>
<dbReference type="Gene3D" id="3.40.50.10540">
    <property type="entry name" value="Crotonobetainyl-coa:carnitine coa-transferase, domain 1"/>
    <property type="match status" value="1"/>
</dbReference>
<dbReference type="PANTHER" id="PTHR48207:SF3">
    <property type="entry name" value="SUCCINATE--HYDROXYMETHYLGLUTARATE COA-TRANSFERASE"/>
    <property type="match status" value="1"/>
</dbReference>
<evidence type="ECO:0000256" key="1">
    <source>
        <dbReference type="ARBA" id="ARBA00022679"/>
    </source>
</evidence>
<dbReference type="OrthoDB" id="9797653at2"/>
<dbReference type="GO" id="GO:0008410">
    <property type="term" value="F:CoA-transferase activity"/>
    <property type="evidence" value="ECO:0007669"/>
    <property type="project" value="TreeGrafter"/>
</dbReference>
<dbReference type="RefSeq" id="WP_145935912.1">
    <property type="nucleotide sequence ID" value="NZ_BNAV01000004.1"/>
</dbReference>